<dbReference type="InterPro" id="IPR011059">
    <property type="entry name" value="Metal-dep_hydrolase_composite"/>
</dbReference>
<protein>
    <submittedName>
        <fullName evidence="2">Hydrolase</fullName>
    </submittedName>
</protein>
<dbReference type="Gene3D" id="3.10.310.70">
    <property type="match status" value="1"/>
</dbReference>
<feature type="domain" description="Amidohydrolase 3" evidence="1">
    <location>
        <begin position="58"/>
        <end position="547"/>
    </location>
</feature>
<reference evidence="2" key="1">
    <citation type="journal article" date="2011" name="Biologija">
        <title>Analysis of phthalate degradation operon from Arthrobacter sp. 68b.</title>
        <authorList>
            <person name="Stanislauskiene R."/>
            <person name="Rudenkov M."/>
            <person name="Karvelis L."/>
            <person name="Gasparaviciute R."/>
            <person name="Meskiene R."/>
            <person name="Casaite V."/>
            <person name="Meskys R."/>
        </authorList>
    </citation>
    <scope>NUCLEOTIDE SEQUENCE</scope>
    <source>
        <strain evidence="2">68b</strain>
        <plasmid evidence="2">p2MP</plasmid>
    </source>
</reference>
<dbReference type="RefSeq" id="WP_254106732.1">
    <property type="nucleotide sequence ID" value="NZ_KJ410765.1"/>
</dbReference>
<evidence type="ECO:0000313" key="2">
    <source>
        <dbReference type="EMBL" id="AKG47383.1"/>
    </source>
</evidence>
<dbReference type="GO" id="GO:0016810">
    <property type="term" value="F:hydrolase activity, acting on carbon-nitrogen (but not peptide) bonds"/>
    <property type="evidence" value="ECO:0007669"/>
    <property type="project" value="InterPro"/>
</dbReference>
<organism evidence="2">
    <name type="scientific">Arthrobacter sp. 68b</name>
    <dbReference type="NCBI Taxonomy" id="311808"/>
    <lineage>
        <taxon>Bacteria</taxon>
        <taxon>Bacillati</taxon>
        <taxon>Actinomycetota</taxon>
        <taxon>Actinomycetes</taxon>
        <taxon>Micrococcales</taxon>
        <taxon>Micrococcaceae</taxon>
        <taxon>Arthrobacter</taxon>
    </lineage>
</organism>
<dbReference type="EMBL" id="KJ410765">
    <property type="protein sequence ID" value="AKG47383.1"/>
    <property type="molecule type" value="Genomic_DNA"/>
</dbReference>
<dbReference type="InterPro" id="IPR032466">
    <property type="entry name" value="Metal_Hydrolase"/>
</dbReference>
<sequence length="569" mass="61681">MSRSNMRIEMQRMEVDLLVHNADIITMDEFRPRATSLAVLHGRIVAVGDTAGLSAKRTLDAQGTTIIPGLGDSHNHMAWYGMGLSEIDLSGVRDLSTLYSLVAARAAELEPGEFVIGNGYYHAKTGGHPRREELDRAAGGRPVWLKHGSGHMAAVNTAVLEMAGVFDGTAVVPDGGVVERDDSGVPTGILEEQAQKLVVDLVTPYSLDHLSDSLERAAARYAAEGLTHVTEAGIGGGWVGKTPIELAAYQRVRDRGGLRVRVQLMPTVEALHPLLSHPDDHVDFGLDLGITSGFGDDLLRIGPMKIWLDGGLASRTAHVYEPFCDRHSHGYFHDDPEALRTQILQAHRSGWRIAAHAIGDRTIDFALDVFEEAQKRWPRPTVRHRFEHAAITSPEQIERMAQLGITPVPQAHFIHDLGDTMSAALGPQRSNSLYRVASFLKAGLRVPGSSDRPVANGAPLAGIQSMVERLTETGACLGPAERVDVHTALRSYTIDTAWIAGQENEWGRIRTGMAADFVLLGDDITKVAPERISQTQVVATFLGGECTHGNSALQWQASSTPPLQNLISN</sequence>
<dbReference type="Gene3D" id="3.20.20.140">
    <property type="entry name" value="Metal-dependent hydrolases"/>
    <property type="match status" value="1"/>
</dbReference>
<dbReference type="SUPFAM" id="SSF51556">
    <property type="entry name" value="Metallo-dependent hydrolases"/>
    <property type="match status" value="1"/>
</dbReference>
<evidence type="ECO:0000259" key="1">
    <source>
        <dbReference type="Pfam" id="PF07969"/>
    </source>
</evidence>
<dbReference type="InterPro" id="IPR013108">
    <property type="entry name" value="Amidohydro_3"/>
</dbReference>
<dbReference type="InterPro" id="IPR033932">
    <property type="entry name" value="YtcJ-like"/>
</dbReference>
<dbReference type="AlphaFoldDB" id="A0A0F7CQV3"/>
<dbReference type="Gene3D" id="2.30.40.10">
    <property type="entry name" value="Urease, subunit C, domain 1"/>
    <property type="match status" value="1"/>
</dbReference>
<name>A0A0F7CQV3_9MICC</name>
<dbReference type="PANTHER" id="PTHR22642:SF2">
    <property type="entry name" value="PROTEIN LONG AFTER FAR-RED 3"/>
    <property type="match status" value="1"/>
</dbReference>
<geneLocation type="plasmid" evidence="2">
    <name>p2MP</name>
</geneLocation>
<keyword evidence="2" id="KW-0614">Plasmid</keyword>
<proteinExistence type="predicted"/>
<accession>A0A0F7CQV3</accession>
<reference evidence="2" key="2">
    <citation type="submission" date="2014-02" db="EMBL/GenBank/DDBJ databases">
        <title>Plasmid-mediated 2-methylpyridine and pyridine degradation in Arthrobacter sp. 68b.</title>
        <authorList>
            <person name="Stanislauskiene R."/>
            <person name="Rutkiene R."/>
            <person name="Gasparaviciute R."/>
            <person name="Meskiene R."/>
            <person name="Bachamatova I."/>
            <person name="Marcinkeviciene L."/>
            <person name="Meskys R."/>
        </authorList>
    </citation>
    <scope>NUCLEOTIDE SEQUENCE</scope>
    <source>
        <strain evidence="2">68b</strain>
        <plasmid evidence="2">p2MP</plasmid>
    </source>
</reference>
<dbReference type="Pfam" id="PF07969">
    <property type="entry name" value="Amidohydro_3"/>
    <property type="match status" value="1"/>
</dbReference>
<dbReference type="PANTHER" id="PTHR22642">
    <property type="entry name" value="IMIDAZOLONEPROPIONASE"/>
    <property type="match status" value="1"/>
</dbReference>
<dbReference type="SUPFAM" id="SSF51338">
    <property type="entry name" value="Composite domain of metallo-dependent hydrolases"/>
    <property type="match status" value="1"/>
</dbReference>
<dbReference type="CDD" id="cd01300">
    <property type="entry name" value="YtcJ_like"/>
    <property type="match status" value="1"/>
</dbReference>
<keyword evidence="2" id="KW-0378">Hydrolase</keyword>